<dbReference type="Pfam" id="PF08282">
    <property type="entry name" value="Hydrolase_3"/>
    <property type="match status" value="1"/>
</dbReference>
<name>A0A1X1EKZ9_PANCY</name>
<dbReference type="InterPro" id="IPR023214">
    <property type="entry name" value="HAD_sf"/>
</dbReference>
<dbReference type="STRING" id="55209.HA50_23470"/>
<dbReference type="GO" id="GO:0005829">
    <property type="term" value="C:cytosol"/>
    <property type="evidence" value="ECO:0007669"/>
    <property type="project" value="TreeGrafter"/>
</dbReference>
<dbReference type="OrthoDB" id="5498330at2"/>
<organism evidence="2 3">
    <name type="scientific">Pantoea cypripedii</name>
    <name type="common">Pectobacterium cypripedii</name>
    <name type="synonym">Erwinia cypripedii</name>
    <dbReference type="NCBI Taxonomy" id="55209"/>
    <lineage>
        <taxon>Bacteria</taxon>
        <taxon>Pseudomonadati</taxon>
        <taxon>Pseudomonadota</taxon>
        <taxon>Gammaproteobacteria</taxon>
        <taxon>Enterobacterales</taxon>
        <taxon>Erwiniaceae</taxon>
        <taxon>Pantoea</taxon>
    </lineage>
</organism>
<sequence length="280" mass="31503">MKKTLYVSDLDGTLLNSGGVLSDYSRHAIEGFFDKGVFFTCATGRTLSSVNMLLEGVKFSCPAILSDGLFIFDMIADKPVKTLRLHNDLIRAVERELERCGQEGFLYCLKGTEYGLFYKTANDDLSQHFIESKRPFLGENIFKTASFSELPEEYVPLYFVIYHDYQTLSLLQNAITGEEGAHCLLNRDVYSAQPDIYFMNILSDQTSKSSAIDFLRDYLGANEVVAFGDNFNDLPMLMNADRCYVPENGIEEAKAIATEVIPSCDADAVVRFIEKDLLNR</sequence>
<gene>
    <name evidence="2" type="ORF">HA50_23470</name>
</gene>
<dbReference type="PANTHER" id="PTHR10000:SF8">
    <property type="entry name" value="HAD SUPERFAMILY HYDROLASE-LIKE, TYPE 3"/>
    <property type="match status" value="1"/>
</dbReference>
<keyword evidence="3" id="KW-1185">Reference proteome</keyword>
<evidence type="ECO:0000313" key="3">
    <source>
        <dbReference type="Proteomes" id="UP000193749"/>
    </source>
</evidence>
<dbReference type="SUPFAM" id="SSF56784">
    <property type="entry name" value="HAD-like"/>
    <property type="match status" value="1"/>
</dbReference>
<dbReference type="GO" id="GO:0016791">
    <property type="term" value="F:phosphatase activity"/>
    <property type="evidence" value="ECO:0007669"/>
    <property type="project" value="TreeGrafter"/>
</dbReference>
<evidence type="ECO:0008006" key="4">
    <source>
        <dbReference type="Google" id="ProtNLM"/>
    </source>
</evidence>
<dbReference type="Proteomes" id="UP000193749">
    <property type="component" value="Unassembled WGS sequence"/>
</dbReference>
<dbReference type="InterPro" id="IPR036412">
    <property type="entry name" value="HAD-like_sf"/>
</dbReference>
<dbReference type="RefSeq" id="WP_158087436.1">
    <property type="nucleotide sequence ID" value="NZ_JAGGMY010000005.1"/>
</dbReference>
<keyword evidence="1" id="KW-0479">Metal-binding</keyword>
<dbReference type="PANTHER" id="PTHR10000">
    <property type="entry name" value="PHOSPHOSERINE PHOSPHATASE"/>
    <property type="match status" value="1"/>
</dbReference>
<dbReference type="GO" id="GO:0000287">
    <property type="term" value="F:magnesium ion binding"/>
    <property type="evidence" value="ECO:0007669"/>
    <property type="project" value="TreeGrafter"/>
</dbReference>
<evidence type="ECO:0000256" key="1">
    <source>
        <dbReference type="ARBA" id="ARBA00022723"/>
    </source>
</evidence>
<dbReference type="PROSITE" id="PS01229">
    <property type="entry name" value="COF_2"/>
    <property type="match status" value="1"/>
</dbReference>
<comment type="caution">
    <text evidence="2">The sequence shown here is derived from an EMBL/GenBank/DDBJ whole genome shotgun (WGS) entry which is preliminary data.</text>
</comment>
<dbReference type="EMBL" id="MLJI01000002">
    <property type="protein sequence ID" value="ORM89579.1"/>
    <property type="molecule type" value="Genomic_DNA"/>
</dbReference>
<dbReference type="Gene3D" id="3.40.50.1000">
    <property type="entry name" value="HAD superfamily/HAD-like"/>
    <property type="match status" value="1"/>
</dbReference>
<reference evidence="2 3" key="1">
    <citation type="journal article" date="2017" name="Antonie Van Leeuwenhoek">
        <title>Phylogenomic resolution of the bacterial genus Pantoea and its relationship with Erwinia and Tatumella.</title>
        <authorList>
            <person name="Palmer M."/>
            <person name="Steenkamp E.T."/>
            <person name="Coetzee M.P."/>
            <person name="Chan W.Y."/>
            <person name="van Zyl E."/>
            <person name="De Maayer P."/>
            <person name="Coutinho T.A."/>
            <person name="Blom J."/>
            <person name="Smits T.H."/>
            <person name="Duffy B."/>
            <person name="Venter S.N."/>
        </authorList>
    </citation>
    <scope>NUCLEOTIDE SEQUENCE [LARGE SCALE GENOMIC DNA]</scope>
    <source>
        <strain evidence="2 3">LMG 2657</strain>
    </source>
</reference>
<protein>
    <recommendedName>
        <fullName evidence="4">Hydrolase</fullName>
    </recommendedName>
</protein>
<proteinExistence type="predicted"/>
<accession>A0A1X1EKZ9</accession>
<dbReference type="Gene3D" id="3.30.1240.10">
    <property type="match status" value="1"/>
</dbReference>
<dbReference type="AlphaFoldDB" id="A0A1X1EKZ9"/>
<evidence type="ECO:0000313" key="2">
    <source>
        <dbReference type="EMBL" id="ORM89579.1"/>
    </source>
</evidence>